<dbReference type="InterPro" id="IPR037155">
    <property type="entry name" value="Staphopain_pro_sf"/>
</dbReference>
<reference evidence="2" key="2">
    <citation type="journal article" date="2021" name="PeerJ">
        <title>Extensive microbial diversity within the chicken gut microbiome revealed by metagenomics and culture.</title>
        <authorList>
            <person name="Gilroy R."/>
            <person name="Ravi A."/>
            <person name="Getino M."/>
            <person name="Pursley I."/>
            <person name="Horton D.L."/>
            <person name="Alikhan N.F."/>
            <person name="Baker D."/>
            <person name="Gharbi K."/>
            <person name="Hall N."/>
            <person name="Watson M."/>
            <person name="Adriaenssens E.M."/>
            <person name="Foster-Nyarko E."/>
            <person name="Jarju S."/>
            <person name="Secka A."/>
            <person name="Antonio M."/>
            <person name="Oren A."/>
            <person name="Chaudhuri R.R."/>
            <person name="La Ragione R."/>
            <person name="Hildebrand F."/>
            <person name="Pallen M.J."/>
        </authorList>
    </citation>
    <scope>NUCLEOTIDE SEQUENCE</scope>
    <source>
        <strain evidence="2">ChiW13-3771</strain>
    </source>
</reference>
<protein>
    <recommendedName>
        <fullName evidence="4">Lipoprotein</fullName>
    </recommendedName>
</protein>
<dbReference type="EMBL" id="DVHN01000001">
    <property type="protein sequence ID" value="HIR87350.1"/>
    <property type="molecule type" value="Genomic_DNA"/>
</dbReference>
<proteinExistence type="predicted"/>
<dbReference type="PROSITE" id="PS51257">
    <property type="entry name" value="PROKAR_LIPOPROTEIN"/>
    <property type="match status" value="1"/>
</dbReference>
<evidence type="ECO:0000256" key="1">
    <source>
        <dbReference type="SAM" id="SignalP"/>
    </source>
</evidence>
<reference evidence="2" key="1">
    <citation type="submission" date="2020-10" db="EMBL/GenBank/DDBJ databases">
        <authorList>
            <person name="Gilroy R."/>
        </authorList>
    </citation>
    <scope>NUCLEOTIDE SEQUENCE</scope>
    <source>
        <strain evidence="2">ChiW13-3771</strain>
    </source>
</reference>
<evidence type="ECO:0000313" key="3">
    <source>
        <dbReference type="Proteomes" id="UP000824201"/>
    </source>
</evidence>
<organism evidence="2 3">
    <name type="scientific">Candidatus Fimimorpha faecalis</name>
    <dbReference type="NCBI Taxonomy" id="2840824"/>
    <lineage>
        <taxon>Bacteria</taxon>
        <taxon>Bacillati</taxon>
        <taxon>Bacillota</taxon>
        <taxon>Clostridia</taxon>
        <taxon>Eubacteriales</taxon>
        <taxon>Candidatus Fimimorpha</taxon>
    </lineage>
</organism>
<accession>A0A9D1EBX3</accession>
<name>A0A9D1EBX3_9FIRM</name>
<dbReference type="Gene3D" id="3.10.500.10">
    <property type="entry name" value="Staphopain proregion domain"/>
    <property type="match status" value="1"/>
</dbReference>
<comment type="caution">
    <text evidence="2">The sequence shown here is derived from an EMBL/GenBank/DDBJ whole genome shotgun (WGS) entry which is preliminary data.</text>
</comment>
<evidence type="ECO:0000313" key="2">
    <source>
        <dbReference type="EMBL" id="HIR87350.1"/>
    </source>
</evidence>
<gene>
    <name evidence="2" type="ORF">IAC96_00220</name>
</gene>
<evidence type="ECO:0008006" key="4">
    <source>
        <dbReference type="Google" id="ProtNLM"/>
    </source>
</evidence>
<dbReference type="AlphaFoldDB" id="A0A9D1EBX3"/>
<feature type="signal peptide" evidence="1">
    <location>
        <begin position="1"/>
        <end position="23"/>
    </location>
</feature>
<feature type="chain" id="PRO_5038613138" description="Lipoprotein" evidence="1">
    <location>
        <begin position="24"/>
        <end position="214"/>
    </location>
</feature>
<sequence>MKMIKKMILFMILLLSCATFLCACSNSQNDNETPSSKELNQVAAPQLQLEKAAAPEEVMNCLNEVGAMTIAHNLHNLESVSSPKFSLDDIQIMEPFVIYTLQQDGTFNHNNIYYFPVVSNQNILFTLDVFLTDTGEYQCGSSENGERLSQFLGNGACHRVYVDGGTESKAGEYNMIPVESDTRTIQTDVELTKQNINVLMNVSDAVQLEYEKLL</sequence>
<keyword evidence="1" id="KW-0732">Signal</keyword>
<dbReference type="Proteomes" id="UP000824201">
    <property type="component" value="Unassembled WGS sequence"/>
</dbReference>